<dbReference type="Proteomes" id="UP000242243">
    <property type="component" value="Unassembled WGS sequence"/>
</dbReference>
<dbReference type="AlphaFoldDB" id="A0A1I5S3V2"/>
<evidence type="ECO:0000256" key="1">
    <source>
        <dbReference type="SAM" id="Coils"/>
    </source>
</evidence>
<dbReference type="RefSeq" id="WP_089833355.1">
    <property type="nucleotide sequence ID" value="NZ_BJWI01000038.1"/>
</dbReference>
<reference evidence="3 4" key="1">
    <citation type="submission" date="2016-10" db="EMBL/GenBank/DDBJ databases">
        <authorList>
            <person name="de Groot N.N."/>
        </authorList>
    </citation>
    <scope>NUCLEOTIDE SEQUENCE [LARGE SCALE GENOMIC DNA]</scope>
    <source>
        <strain evidence="3 4">DSM 17073</strain>
    </source>
</reference>
<dbReference type="STRING" id="306540.SAMN05421839_13813"/>
<dbReference type="Proteomes" id="UP000321547">
    <property type="component" value="Unassembled WGS sequence"/>
</dbReference>
<evidence type="ECO:0000313" key="4">
    <source>
        <dbReference type="Proteomes" id="UP000242243"/>
    </source>
</evidence>
<gene>
    <name evidence="2" type="ORF">HHA03_19900</name>
    <name evidence="3" type="ORF">SAMN05421839_13813</name>
</gene>
<accession>A0A1I5S3V2</accession>
<evidence type="ECO:0000313" key="5">
    <source>
        <dbReference type="Proteomes" id="UP000321547"/>
    </source>
</evidence>
<organism evidence="3 4">
    <name type="scientific">Halolactibacillus halophilus</name>
    <dbReference type="NCBI Taxonomy" id="306540"/>
    <lineage>
        <taxon>Bacteria</taxon>
        <taxon>Bacillati</taxon>
        <taxon>Bacillota</taxon>
        <taxon>Bacilli</taxon>
        <taxon>Bacillales</taxon>
        <taxon>Bacillaceae</taxon>
        <taxon>Halolactibacillus</taxon>
    </lineage>
</organism>
<dbReference type="EMBL" id="FOXC01000038">
    <property type="protein sequence ID" value="SFP64956.1"/>
    <property type="molecule type" value="Genomic_DNA"/>
</dbReference>
<dbReference type="EMBL" id="BJWI01000038">
    <property type="protein sequence ID" value="GEM02458.1"/>
    <property type="molecule type" value="Genomic_DNA"/>
</dbReference>
<evidence type="ECO:0000313" key="3">
    <source>
        <dbReference type="EMBL" id="SFP64956.1"/>
    </source>
</evidence>
<dbReference type="OrthoDB" id="191894at2"/>
<dbReference type="NCBIfam" id="NF047773">
    <property type="entry name" value="phas_rel_Lepto"/>
    <property type="match status" value="1"/>
</dbReference>
<reference evidence="2 5" key="2">
    <citation type="submission" date="2019-07" db="EMBL/GenBank/DDBJ databases">
        <title>Whole genome shotgun sequence of Halolactibacillus halophilus NBRC 100868.</title>
        <authorList>
            <person name="Hosoyama A."/>
            <person name="Uohara A."/>
            <person name="Ohji S."/>
            <person name="Ichikawa N."/>
        </authorList>
    </citation>
    <scope>NUCLEOTIDE SEQUENCE [LARGE SCALE GENOMIC DNA]</scope>
    <source>
        <strain evidence="2 5">NBRC 100868</strain>
    </source>
</reference>
<keyword evidence="5" id="KW-1185">Reference proteome</keyword>
<feature type="coiled-coil region" evidence="1">
    <location>
        <begin position="64"/>
        <end position="91"/>
    </location>
</feature>
<name>A0A1I5S3V2_9BACI</name>
<proteinExistence type="predicted"/>
<evidence type="ECO:0000313" key="2">
    <source>
        <dbReference type="EMBL" id="GEM02458.1"/>
    </source>
</evidence>
<keyword evidence="1" id="KW-0175">Coiled coil</keyword>
<protein>
    <submittedName>
        <fullName evidence="2">ATP synthase subunit B</fullName>
    </submittedName>
    <submittedName>
        <fullName evidence="3">Polyhydroxyalkanoate synthesis regulator phasin</fullName>
    </submittedName>
</protein>
<sequence>MADLFKKGLAVGLGLAQTGVEQAEKAINQLVEKGEMTKTEAKEFFDQYYEKGEDTQNKTLNKLNIATKEDMKKIEARLAVVEQRLNDLTSED</sequence>